<comment type="caution">
    <text evidence="2">The sequence shown here is derived from an EMBL/GenBank/DDBJ whole genome shotgun (WGS) entry which is preliminary data.</text>
</comment>
<dbReference type="AlphaFoldDB" id="A0AAN8MS46"/>
<keyword evidence="3" id="KW-1185">Reference proteome</keyword>
<dbReference type="Proteomes" id="UP001313282">
    <property type="component" value="Unassembled WGS sequence"/>
</dbReference>
<evidence type="ECO:0000313" key="3">
    <source>
        <dbReference type="Proteomes" id="UP001313282"/>
    </source>
</evidence>
<evidence type="ECO:0000313" key="2">
    <source>
        <dbReference type="EMBL" id="KAK6344655.1"/>
    </source>
</evidence>
<sequence>MHFSTLTGACLLALSAFANAYVYDNGANNGAAPTPVANNGGAGGSPSGPGNTKYSTSVYSTQIGTVKTIQTCTTELCFASASTVRTSVATVYKPTTAVVTKTETGTQYVTKKDQTRTITKTTTKPCTVTAKVNVKTVYSTRVAKVTSVHTVSVRKTITAAAPGGSTTVVPTPSGFVYASRDAANAPSNFPPSGASYAKRYAADSNGELYPKSVKCSKTIQTISTRTYTAGSKVTSIVYGKTATVVNTKSVTTTVYPQPTTTITRVSTSTVVSTSTKTTYTTVTKPAGPVATSYAACNSANIFSGPTGSVSAEPGSNSVQVSGVKTAQECCNKCQAHTGAYGAKDCAGSFFATSNGKSSCVLRITSTCSNKNIALFRANENDKTIKGYVSNGPCGRWNVEKYESTTPSY</sequence>
<keyword evidence="1" id="KW-0732">Signal</keyword>
<feature type="chain" id="PRO_5042831097" description="Apple domain-containing protein" evidence="1">
    <location>
        <begin position="21"/>
        <end position="408"/>
    </location>
</feature>
<gene>
    <name evidence="2" type="ORF">TWF718_006613</name>
</gene>
<feature type="signal peptide" evidence="1">
    <location>
        <begin position="1"/>
        <end position="20"/>
    </location>
</feature>
<evidence type="ECO:0000256" key="1">
    <source>
        <dbReference type="SAM" id="SignalP"/>
    </source>
</evidence>
<dbReference type="EMBL" id="JAVHNR010000004">
    <property type="protein sequence ID" value="KAK6344655.1"/>
    <property type="molecule type" value="Genomic_DNA"/>
</dbReference>
<organism evidence="2 3">
    <name type="scientific">Orbilia javanica</name>
    <dbReference type="NCBI Taxonomy" id="47235"/>
    <lineage>
        <taxon>Eukaryota</taxon>
        <taxon>Fungi</taxon>
        <taxon>Dikarya</taxon>
        <taxon>Ascomycota</taxon>
        <taxon>Pezizomycotina</taxon>
        <taxon>Orbiliomycetes</taxon>
        <taxon>Orbiliales</taxon>
        <taxon>Orbiliaceae</taxon>
        <taxon>Orbilia</taxon>
    </lineage>
</organism>
<accession>A0AAN8MS46</accession>
<protein>
    <recommendedName>
        <fullName evidence="4">Apple domain-containing protein</fullName>
    </recommendedName>
</protein>
<proteinExistence type="predicted"/>
<evidence type="ECO:0008006" key="4">
    <source>
        <dbReference type="Google" id="ProtNLM"/>
    </source>
</evidence>
<reference evidence="2 3" key="1">
    <citation type="submission" date="2019-10" db="EMBL/GenBank/DDBJ databases">
        <authorList>
            <person name="Palmer J.M."/>
        </authorList>
    </citation>
    <scope>NUCLEOTIDE SEQUENCE [LARGE SCALE GENOMIC DNA]</scope>
    <source>
        <strain evidence="2 3">TWF718</strain>
    </source>
</reference>
<name>A0AAN8MS46_9PEZI</name>